<evidence type="ECO:0000256" key="8">
    <source>
        <dbReference type="ARBA" id="ARBA00038436"/>
    </source>
</evidence>
<keyword evidence="7 9" id="KW-0472">Membrane</keyword>
<reference key="2">
    <citation type="submission" date="2011-05" db="EMBL/GenBank/DDBJ databases">
        <title>Complete genome sequence of the aerobic marine methanotroph Methylomonas methanica MC09.</title>
        <authorList>
            <person name="Boden R."/>
            <person name="Cunliffe M."/>
            <person name="Scanlan J."/>
            <person name="Moussard H."/>
            <person name="Kits K.D."/>
            <person name="Klotz M."/>
            <person name="Jetten M."/>
            <person name="Vuilleumier S."/>
            <person name="Han J."/>
            <person name="Peters L."/>
            <person name="Mikhailova N."/>
            <person name="Teshima H."/>
            <person name="Tapia R."/>
            <person name="Kyrpides N."/>
            <person name="Ivanova N."/>
            <person name="Pagani I."/>
            <person name="Cheng J.-F."/>
            <person name="Goodwin L."/>
            <person name="Han C."/>
            <person name="Hauser L."/>
            <person name="Land M."/>
            <person name="Lapidus A."/>
            <person name="Lucas S."/>
            <person name="Pitluck S."/>
            <person name="Woyke T."/>
            <person name="Stein L.Y."/>
            <person name="Murrell C."/>
        </authorList>
    </citation>
    <scope>NUCLEOTIDE SEQUENCE</scope>
    <source>
        <strain>MC09</strain>
    </source>
</reference>
<proteinExistence type="inferred from homology"/>
<gene>
    <name evidence="11" type="ordered locus">Metme_0485</name>
</gene>
<comment type="function">
    <text evidence="9">Part of the tripartite ATP-independent periplasmic (TRAP) transport system.</text>
</comment>
<comment type="similarity">
    <text evidence="8 9">Belongs to the TRAP transporter small permease family.</text>
</comment>
<feature type="transmembrane region" description="Helical" evidence="9">
    <location>
        <begin position="43"/>
        <end position="65"/>
    </location>
</feature>
<dbReference type="KEGG" id="mmt:Metme_0485"/>
<dbReference type="GO" id="GO:0015740">
    <property type="term" value="P:C4-dicarboxylate transport"/>
    <property type="evidence" value="ECO:0007669"/>
    <property type="project" value="TreeGrafter"/>
</dbReference>
<evidence type="ECO:0000256" key="3">
    <source>
        <dbReference type="ARBA" id="ARBA00022475"/>
    </source>
</evidence>
<reference evidence="11 12" key="1">
    <citation type="journal article" date="2011" name="J. Bacteriol.">
        <title>Complete Genome Sequence of the Aerobic Marine Methanotroph Methylomonas methanica MC09.</title>
        <authorList>
            <person name="Boden R."/>
            <person name="Cunliffe M."/>
            <person name="Scanlan J."/>
            <person name="Moussard H."/>
            <person name="Kits K.D."/>
            <person name="Klotz M.G."/>
            <person name="Jetten M.S."/>
            <person name="Vuilleumier S."/>
            <person name="Han J."/>
            <person name="Peters L."/>
            <person name="Mikhailova N."/>
            <person name="Teshima H."/>
            <person name="Tapia R."/>
            <person name="Kyrpides N."/>
            <person name="Ivanova N."/>
            <person name="Pagani I."/>
            <person name="Cheng J.F."/>
            <person name="Goodwin L."/>
            <person name="Han C."/>
            <person name="Hauser L."/>
            <person name="Land M.L."/>
            <person name="Lapidus A."/>
            <person name="Lucas S."/>
            <person name="Pitluck S."/>
            <person name="Woyke T."/>
            <person name="Stein L."/>
            <person name="Murrell J.C."/>
        </authorList>
    </citation>
    <scope>NUCLEOTIDE SEQUENCE [LARGE SCALE GENOMIC DNA]</scope>
    <source>
        <strain evidence="11 12">MC09</strain>
    </source>
</reference>
<evidence type="ECO:0000256" key="9">
    <source>
        <dbReference type="RuleBase" id="RU369079"/>
    </source>
</evidence>
<keyword evidence="4 9" id="KW-0997">Cell inner membrane</keyword>
<dbReference type="InterPro" id="IPR007387">
    <property type="entry name" value="TRAP_DctQ"/>
</dbReference>
<evidence type="ECO:0000256" key="1">
    <source>
        <dbReference type="ARBA" id="ARBA00004429"/>
    </source>
</evidence>
<sequence>MNLLSRLHRFLLQAETLLLVTLLLSLILIAVTQVVMRNVVGGGLLWADAYTRISVLWLAMLGAMIGSRRQSHLAIDAFVRFLPARWKNLMARLNNGMTGLICFAAALFSSDFLLQEYHYADLAFANVPNWWCEAIIPLAFFVIALRYSFAAFLPDNQTNPDA</sequence>
<dbReference type="STRING" id="857087.Metme_0485"/>
<dbReference type="OrthoDB" id="5567560at2"/>
<evidence type="ECO:0000313" key="12">
    <source>
        <dbReference type="Proteomes" id="UP000008888"/>
    </source>
</evidence>
<dbReference type="eggNOG" id="COG3090">
    <property type="taxonomic scope" value="Bacteria"/>
</dbReference>
<dbReference type="GO" id="GO:0022857">
    <property type="term" value="F:transmembrane transporter activity"/>
    <property type="evidence" value="ECO:0007669"/>
    <property type="project" value="UniProtKB-UniRule"/>
</dbReference>
<evidence type="ECO:0000256" key="6">
    <source>
        <dbReference type="ARBA" id="ARBA00022989"/>
    </source>
</evidence>
<dbReference type="PANTHER" id="PTHR35011:SF2">
    <property type="entry name" value="2,3-DIKETO-L-GULONATE TRAP TRANSPORTER SMALL PERMEASE PROTEIN YIAM"/>
    <property type="match status" value="1"/>
</dbReference>
<comment type="subunit">
    <text evidence="9">The complex comprises the extracytoplasmic solute receptor protein and the two transmembrane proteins.</text>
</comment>
<feature type="transmembrane region" description="Helical" evidence="9">
    <location>
        <begin position="12"/>
        <end position="31"/>
    </location>
</feature>
<protein>
    <recommendedName>
        <fullName evidence="9">TRAP transporter small permease protein</fullName>
    </recommendedName>
</protein>
<evidence type="ECO:0000256" key="2">
    <source>
        <dbReference type="ARBA" id="ARBA00022448"/>
    </source>
</evidence>
<keyword evidence="5 9" id="KW-0812">Transmembrane</keyword>
<dbReference type="Proteomes" id="UP000008888">
    <property type="component" value="Chromosome"/>
</dbReference>
<evidence type="ECO:0000313" key="11">
    <source>
        <dbReference type="EMBL" id="AEF98929.1"/>
    </source>
</evidence>
<keyword evidence="3" id="KW-1003">Cell membrane</keyword>
<reference evidence="12" key="3">
    <citation type="submission" date="2011-05" db="EMBL/GenBank/DDBJ databases">
        <title>Complete sequence of Methylomonas methanica MC09.</title>
        <authorList>
            <consortium name="US DOE Joint Genome Institute"/>
            <person name="Lucas S."/>
            <person name="Han J."/>
            <person name="Lapidus A."/>
            <person name="Cheng J.-F."/>
            <person name="Goodwin L."/>
            <person name="Pitluck S."/>
            <person name="Peters L."/>
            <person name="Mikhailova N."/>
            <person name="Teshima H."/>
            <person name="Han C."/>
            <person name="Tapia R."/>
            <person name="Land M."/>
            <person name="Hauser L."/>
            <person name="Kyrpides N."/>
            <person name="Ivanova N."/>
            <person name="Pagani I."/>
            <person name="Stein L."/>
            <person name="Woyke T."/>
        </authorList>
    </citation>
    <scope>NUCLEOTIDE SEQUENCE [LARGE SCALE GENOMIC DNA]</scope>
    <source>
        <strain evidence="12">MC09</strain>
    </source>
</reference>
<accession>G0A2B7</accession>
<dbReference type="RefSeq" id="WP_013817201.1">
    <property type="nucleotide sequence ID" value="NC_015572.1"/>
</dbReference>
<dbReference type="Pfam" id="PF04290">
    <property type="entry name" value="DctQ"/>
    <property type="match status" value="1"/>
</dbReference>
<keyword evidence="12" id="KW-1185">Reference proteome</keyword>
<name>G0A2B7_METMM</name>
<dbReference type="GO" id="GO:0005886">
    <property type="term" value="C:plasma membrane"/>
    <property type="evidence" value="ECO:0007669"/>
    <property type="project" value="UniProtKB-SubCell"/>
</dbReference>
<comment type="subcellular location">
    <subcellularLocation>
        <location evidence="1 9">Cell inner membrane</location>
        <topology evidence="1 9">Multi-pass membrane protein</topology>
    </subcellularLocation>
</comment>
<feature type="transmembrane region" description="Helical" evidence="9">
    <location>
        <begin position="93"/>
        <end position="114"/>
    </location>
</feature>
<feature type="transmembrane region" description="Helical" evidence="9">
    <location>
        <begin position="134"/>
        <end position="153"/>
    </location>
</feature>
<evidence type="ECO:0000259" key="10">
    <source>
        <dbReference type="Pfam" id="PF04290"/>
    </source>
</evidence>
<dbReference type="PANTHER" id="PTHR35011">
    <property type="entry name" value="2,3-DIKETO-L-GULONATE TRAP TRANSPORTER SMALL PERMEASE PROTEIN YIAM"/>
    <property type="match status" value="1"/>
</dbReference>
<evidence type="ECO:0000256" key="7">
    <source>
        <dbReference type="ARBA" id="ARBA00023136"/>
    </source>
</evidence>
<dbReference type="HOGENOM" id="CLU_086356_3_7_6"/>
<dbReference type="AlphaFoldDB" id="G0A2B7"/>
<feature type="domain" description="Tripartite ATP-independent periplasmic transporters DctQ component" evidence="10">
    <location>
        <begin position="26"/>
        <end position="147"/>
    </location>
</feature>
<keyword evidence="2 9" id="KW-0813">Transport</keyword>
<dbReference type="EMBL" id="CP002738">
    <property type="protein sequence ID" value="AEF98929.1"/>
    <property type="molecule type" value="Genomic_DNA"/>
</dbReference>
<organism evidence="11 12">
    <name type="scientific">Methylomonas methanica (strain DSM 25384 / MC09)</name>
    <dbReference type="NCBI Taxonomy" id="857087"/>
    <lineage>
        <taxon>Bacteria</taxon>
        <taxon>Pseudomonadati</taxon>
        <taxon>Pseudomonadota</taxon>
        <taxon>Gammaproteobacteria</taxon>
        <taxon>Methylococcales</taxon>
        <taxon>Methylococcaceae</taxon>
        <taxon>Methylomonas</taxon>
    </lineage>
</organism>
<evidence type="ECO:0000256" key="4">
    <source>
        <dbReference type="ARBA" id="ARBA00022519"/>
    </source>
</evidence>
<keyword evidence="6 9" id="KW-1133">Transmembrane helix</keyword>
<evidence type="ECO:0000256" key="5">
    <source>
        <dbReference type="ARBA" id="ARBA00022692"/>
    </source>
</evidence>
<dbReference type="InterPro" id="IPR055348">
    <property type="entry name" value="DctQ"/>
</dbReference>